<dbReference type="InterPro" id="IPR013216">
    <property type="entry name" value="Methyltransf_11"/>
</dbReference>
<name>A0A508A6K9_9GAMM</name>
<feature type="domain" description="Methyltransferase type 11" evidence="1">
    <location>
        <begin position="103"/>
        <end position="185"/>
    </location>
</feature>
<reference evidence="2 3" key="1">
    <citation type="submission" date="2019-06" db="EMBL/GenBank/DDBJ databases">
        <title>Lysobacter alkalisoli sp. nov. isolated from saline soil.</title>
        <authorList>
            <person name="Sun J.-Q."/>
            <person name="Xu L."/>
        </authorList>
    </citation>
    <scope>NUCLEOTIDE SEQUENCE [LARGE SCALE GENOMIC DNA]</scope>
    <source>
        <strain evidence="2 3">JCM 31130</strain>
    </source>
</reference>
<accession>A0A508A6K9</accession>
<keyword evidence="3" id="KW-1185">Reference proteome</keyword>
<evidence type="ECO:0000259" key="1">
    <source>
        <dbReference type="Pfam" id="PF08241"/>
    </source>
</evidence>
<proteinExistence type="predicted"/>
<dbReference type="AlphaFoldDB" id="A0A508A6K9"/>
<dbReference type="CDD" id="cd02440">
    <property type="entry name" value="AdoMet_MTases"/>
    <property type="match status" value="1"/>
</dbReference>
<dbReference type="RefSeq" id="WP_141518216.1">
    <property type="nucleotide sequence ID" value="NZ_VICE01000073.1"/>
</dbReference>
<dbReference type="Proteomes" id="UP000318212">
    <property type="component" value="Unassembled WGS sequence"/>
</dbReference>
<dbReference type="InterPro" id="IPR029063">
    <property type="entry name" value="SAM-dependent_MTases_sf"/>
</dbReference>
<keyword evidence="2" id="KW-0489">Methyltransferase</keyword>
<sequence>MHRWSNLADWRTDASRIALGEAASVAEAIRLQHLPGLCGVCGARRGFANADGNMREGLACLSCGCNARQRAATHALLALLAVPSSSTVRITEQASRLFLALGRRVRRLHGSEYLRGFRQRLRLSAWLWRHGAAVLVRHGDVTALDDPGESCDGVLSLDVLEHVSDYPAALREFARVLRPGGVLVLTLPFHDSQACNRRIARPRAGGGIEHFGAPEYHGDPLSGGVVCFHHFGWQLLEDLRAAGFHEAAAYRVHDPAAGLPQGQWVLVARR</sequence>
<dbReference type="Gene3D" id="3.40.50.150">
    <property type="entry name" value="Vaccinia Virus protein VP39"/>
    <property type="match status" value="1"/>
</dbReference>
<protein>
    <submittedName>
        <fullName evidence="2">Class I SAM-dependent methyltransferase</fullName>
    </submittedName>
</protein>
<dbReference type="SUPFAM" id="SSF53335">
    <property type="entry name" value="S-adenosyl-L-methionine-dependent methyltransferases"/>
    <property type="match status" value="1"/>
</dbReference>
<dbReference type="Pfam" id="PF08241">
    <property type="entry name" value="Methyltransf_11"/>
    <property type="match status" value="1"/>
</dbReference>
<dbReference type="OrthoDB" id="932345at2"/>
<organism evidence="2 3">
    <name type="scientific">Marilutibacter aestuarii</name>
    <dbReference type="NCBI Taxonomy" id="1706195"/>
    <lineage>
        <taxon>Bacteria</taxon>
        <taxon>Pseudomonadati</taxon>
        <taxon>Pseudomonadota</taxon>
        <taxon>Gammaproteobacteria</taxon>
        <taxon>Lysobacterales</taxon>
        <taxon>Lysobacteraceae</taxon>
        <taxon>Marilutibacter</taxon>
    </lineage>
</organism>
<evidence type="ECO:0000313" key="2">
    <source>
        <dbReference type="EMBL" id="TQD45556.1"/>
    </source>
</evidence>
<gene>
    <name evidence="2" type="ORF">FKV25_07730</name>
</gene>
<evidence type="ECO:0000313" key="3">
    <source>
        <dbReference type="Proteomes" id="UP000318212"/>
    </source>
</evidence>
<dbReference type="GO" id="GO:0032259">
    <property type="term" value="P:methylation"/>
    <property type="evidence" value="ECO:0007669"/>
    <property type="project" value="UniProtKB-KW"/>
</dbReference>
<dbReference type="EMBL" id="VICE01000073">
    <property type="protein sequence ID" value="TQD45556.1"/>
    <property type="molecule type" value="Genomic_DNA"/>
</dbReference>
<dbReference type="GO" id="GO:0008757">
    <property type="term" value="F:S-adenosylmethionine-dependent methyltransferase activity"/>
    <property type="evidence" value="ECO:0007669"/>
    <property type="project" value="InterPro"/>
</dbReference>
<keyword evidence="2" id="KW-0808">Transferase</keyword>
<comment type="caution">
    <text evidence="2">The sequence shown here is derived from an EMBL/GenBank/DDBJ whole genome shotgun (WGS) entry which is preliminary data.</text>
</comment>